<evidence type="ECO:0000256" key="1">
    <source>
        <dbReference type="ARBA" id="ARBA00022737"/>
    </source>
</evidence>
<reference evidence="5" key="1">
    <citation type="submission" date="2024-10" db="EMBL/GenBank/DDBJ databases">
        <authorList>
            <person name="Ryan C."/>
        </authorList>
    </citation>
    <scope>NUCLEOTIDE SEQUENCE [LARGE SCALE GENOMIC DNA]</scope>
</reference>
<dbReference type="Pfam" id="PF00013">
    <property type="entry name" value="KH_1"/>
    <property type="match status" value="5"/>
</dbReference>
<protein>
    <recommendedName>
        <fullName evidence="4">K Homology domain-containing protein</fullName>
    </recommendedName>
</protein>
<keyword evidence="6" id="KW-1185">Reference proteome</keyword>
<evidence type="ECO:0000313" key="6">
    <source>
        <dbReference type="Proteomes" id="UP001497457"/>
    </source>
</evidence>
<dbReference type="CDD" id="cd22459">
    <property type="entry name" value="KH-I_PEPPER_rpt1_like"/>
    <property type="match status" value="1"/>
</dbReference>
<feature type="region of interest" description="Disordered" evidence="3">
    <location>
        <begin position="1"/>
        <end position="37"/>
    </location>
</feature>
<evidence type="ECO:0000256" key="2">
    <source>
        <dbReference type="PROSITE-ProRule" id="PRU00117"/>
    </source>
</evidence>
<dbReference type="PROSITE" id="PS50084">
    <property type="entry name" value="KH_TYPE_1"/>
    <property type="match status" value="5"/>
</dbReference>
<name>A0ABC8XJB2_9POAL</name>
<dbReference type="GO" id="GO:0003723">
    <property type="term" value="F:RNA binding"/>
    <property type="evidence" value="ECO:0007669"/>
    <property type="project" value="UniProtKB-UniRule"/>
</dbReference>
<accession>A0ABC8XJB2</accession>
<dbReference type="InterPro" id="IPR004088">
    <property type="entry name" value="KH_dom_type_1"/>
</dbReference>
<dbReference type="EMBL" id="OZ075124">
    <property type="protein sequence ID" value="CAL4925658.1"/>
    <property type="molecule type" value="Genomic_DNA"/>
</dbReference>
<feature type="domain" description="K Homology" evidence="4">
    <location>
        <begin position="41"/>
        <end position="111"/>
    </location>
</feature>
<feature type="domain" description="K Homology" evidence="4">
    <location>
        <begin position="153"/>
        <end position="228"/>
    </location>
</feature>
<dbReference type="SMART" id="SM00322">
    <property type="entry name" value="KH"/>
    <property type="match status" value="5"/>
</dbReference>
<keyword evidence="2" id="KW-0694">RNA-binding</keyword>
<feature type="domain" description="K Homology" evidence="4">
    <location>
        <begin position="450"/>
        <end position="520"/>
    </location>
</feature>
<dbReference type="PANTHER" id="PTHR10288">
    <property type="entry name" value="KH DOMAIN CONTAINING RNA BINDING PROTEIN"/>
    <property type="match status" value="1"/>
</dbReference>
<dbReference type="InterPro" id="IPR036612">
    <property type="entry name" value="KH_dom_type_1_sf"/>
</dbReference>
<dbReference type="AlphaFoldDB" id="A0ABC8XJB2"/>
<dbReference type="CDD" id="cd22460">
    <property type="entry name" value="KH-I_PEPPER_rpt2_like"/>
    <property type="match status" value="1"/>
</dbReference>
<proteinExistence type="predicted"/>
<evidence type="ECO:0000313" key="5">
    <source>
        <dbReference type="EMBL" id="CAL4925658.1"/>
    </source>
</evidence>
<dbReference type="Gene3D" id="3.30.310.210">
    <property type="match status" value="1"/>
</dbReference>
<keyword evidence="1" id="KW-0677">Repeat</keyword>
<dbReference type="Proteomes" id="UP001497457">
    <property type="component" value="Chromosome 14rd"/>
</dbReference>
<dbReference type="Gene3D" id="3.30.1370.10">
    <property type="entry name" value="K Homology domain, type 1"/>
    <property type="match status" value="3"/>
</dbReference>
<feature type="domain" description="K Homology" evidence="4">
    <location>
        <begin position="374"/>
        <end position="440"/>
    </location>
</feature>
<feature type="compositionally biased region" description="Basic and acidic residues" evidence="3">
    <location>
        <begin position="17"/>
        <end position="34"/>
    </location>
</feature>
<organism evidence="5 6">
    <name type="scientific">Urochloa decumbens</name>
    <dbReference type="NCBI Taxonomy" id="240449"/>
    <lineage>
        <taxon>Eukaryota</taxon>
        <taxon>Viridiplantae</taxon>
        <taxon>Streptophyta</taxon>
        <taxon>Embryophyta</taxon>
        <taxon>Tracheophyta</taxon>
        <taxon>Spermatophyta</taxon>
        <taxon>Magnoliopsida</taxon>
        <taxon>Liliopsida</taxon>
        <taxon>Poales</taxon>
        <taxon>Poaceae</taxon>
        <taxon>PACMAD clade</taxon>
        <taxon>Panicoideae</taxon>
        <taxon>Panicodae</taxon>
        <taxon>Paniceae</taxon>
        <taxon>Melinidinae</taxon>
        <taxon>Urochloa</taxon>
    </lineage>
</organism>
<sequence length="542" mass="59314">MDHDNSRRTNSKKRTHSSSDDGKRKRLNTRHDDTSMSSEPIETIYRILCPIKKIGSVLGRGGDIVKALREETKSKIRVADSIPGADERVIIVFNYQNQSEQADDEAAENISSDGLGNMKPHCSAQDALLKIHDKIVADEVHDGVANKMSESADDVTARILVQGNQVGCLLGKGGSIIQQLRSDTGAGIRVLPSENLPQCALKSDELVQITGAPFLVRKALYEISTRLHQHPRKENLPLEEIIDASTQRKRESLPPLPHGNPMLPHLHIDHPPPIPLDPYRDGPLRTVAETEEFSVRILCASELIGSVIGKSGANVKRVEQQTGARIKVQEVDKDASGERLIIVSSKEIPADPVSPTIEALMLLYDKVSVPSEKRHVSTRLVVPSSKVGCILGEGGKIITEMRRRTGAEIRVYSKADKPKYLSFDDELVQAARQMHGREDHRGQTNVAGMYSSTIELKIPNSSLESIIGVGGVNLAEIRQISGAKLRLLEAHAGSSESVVEIQGTLDQAKAAQSLLQGFISANNRIAQQQPQPSRMPLYPSWG</sequence>
<feature type="domain" description="K Homology" evidence="4">
    <location>
        <begin position="291"/>
        <end position="365"/>
    </location>
</feature>
<gene>
    <name evidence="5" type="ORF">URODEC1_LOCUS23450</name>
</gene>
<evidence type="ECO:0000259" key="4">
    <source>
        <dbReference type="SMART" id="SM00322"/>
    </source>
</evidence>
<dbReference type="InterPro" id="IPR004087">
    <property type="entry name" value="KH_dom"/>
</dbReference>
<dbReference type="SUPFAM" id="SSF54791">
    <property type="entry name" value="Eukaryotic type KH-domain (KH-domain type I)"/>
    <property type="match status" value="5"/>
</dbReference>
<evidence type="ECO:0000256" key="3">
    <source>
        <dbReference type="SAM" id="MobiDB-lite"/>
    </source>
</evidence>